<reference evidence="2 3" key="1">
    <citation type="submission" date="2019-07" db="EMBL/GenBank/DDBJ databases">
        <title>Draft genome for Aliikangiella sp. M105.</title>
        <authorList>
            <person name="Wang G."/>
        </authorList>
    </citation>
    <scope>NUCLEOTIDE SEQUENCE [LARGE SCALE GENOMIC DNA]</scope>
    <source>
        <strain evidence="2 3">M105</strain>
    </source>
</reference>
<dbReference type="Proteomes" id="UP000315439">
    <property type="component" value="Unassembled WGS sequence"/>
</dbReference>
<sequence length="184" mass="20457">MASPEEMAASMRNNLAEKTGKNFDEWQVVVAQSKLEKHGQIVKMLKADHQVTHGFANLIAHDFLNANSGSEEPDLIAAQYSGAKQDLKIIYDALIEKVSKFGDVEVSPKKAYVSLRRKKQFAIIQPSTKTRVDVGINLKGEAPTERLEASGSFNAMVSHRVRVTDLSQVDNELANWLKQAYELS</sequence>
<keyword evidence="3" id="KW-1185">Reference proteome</keyword>
<dbReference type="AlphaFoldDB" id="A0A545UG99"/>
<dbReference type="RefSeq" id="WP_142893012.1">
    <property type="nucleotide sequence ID" value="NZ_ML660162.1"/>
</dbReference>
<dbReference type="Pfam" id="PF14117">
    <property type="entry name" value="DUF4287"/>
    <property type="match status" value="1"/>
</dbReference>
<evidence type="ECO:0000313" key="2">
    <source>
        <dbReference type="EMBL" id="TQV88504.1"/>
    </source>
</evidence>
<protein>
    <submittedName>
        <fullName evidence="2">DUF4287 domain-containing protein</fullName>
    </submittedName>
</protein>
<accession>A0A545UG99</accession>
<comment type="caution">
    <text evidence="2">The sequence shown here is derived from an EMBL/GenBank/DDBJ whole genome shotgun (WGS) entry which is preliminary data.</text>
</comment>
<evidence type="ECO:0000313" key="3">
    <source>
        <dbReference type="Proteomes" id="UP000315439"/>
    </source>
</evidence>
<evidence type="ECO:0000259" key="1">
    <source>
        <dbReference type="Pfam" id="PF18899"/>
    </source>
</evidence>
<dbReference type="InterPro" id="IPR025629">
    <property type="entry name" value="DUF4287"/>
</dbReference>
<dbReference type="OrthoDB" id="9809825at2"/>
<dbReference type="InterPro" id="IPR043714">
    <property type="entry name" value="DUF5655"/>
</dbReference>
<organism evidence="2 3">
    <name type="scientific">Aliikangiella coralliicola</name>
    <dbReference type="NCBI Taxonomy" id="2592383"/>
    <lineage>
        <taxon>Bacteria</taxon>
        <taxon>Pseudomonadati</taxon>
        <taxon>Pseudomonadota</taxon>
        <taxon>Gammaproteobacteria</taxon>
        <taxon>Oceanospirillales</taxon>
        <taxon>Pleioneaceae</taxon>
        <taxon>Aliikangiella</taxon>
    </lineage>
</organism>
<feature type="domain" description="DUF5655" evidence="1">
    <location>
        <begin position="77"/>
        <end position="184"/>
    </location>
</feature>
<name>A0A545UG99_9GAMM</name>
<gene>
    <name evidence="2" type="ORF">FLL46_08240</name>
</gene>
<dbReference type="Pfam" id="PF18899">
    <property type="entry name" value="DUF5655"/>
    <property type="match status" value="1"/>
</dbReference>
<proteinExistence type="predicted"/>
<dbReference type="EMBL" id="VIKS01000004">
    <property type="protein sequence ID" value="TQV88504.1"/>
    <property type="molecule type" value="Genomic_DNA"/>
</dbReference>